<accession>A0AAW9EYQ8</accession>
<gene>
    <name evidence="1" type="ORF">SJS77_16615</name>
</gene>
<evidence type="ECO:0000313" key="1">
    <source>
        <dbReference type="EMBL" id="MDX7722065.1"/>
    </source>
</evidence>
<sequence>MKASKTTNRKAASLEEISIISFKYDDLVIRFKRAKSEDTLDLMYKGALKKTEKLLTGKALVMAQIAIERALDRCQQDFDNTHLGLTRKIDHTLKTQNLAKKYDPEEEIRRLLSDIG</sequence>
<dbReference type="EMBL" id="JAWZVU010000111">
    <property type="protein sequence ID" value="MDX7722065.1"/>
    <property type="molecule type" value="Genomic_DNA"/>
</dbReference>
<evidence type="ECO:0000313" key="2">
    <source>
        <dbReference type="Proteomes" id="UP001277183"/>
    </source>
</evidence>
<protein>
    <submittedName>
        <fullName evidence="1">Uncharacterized protein</fullName>
    </submittedName>
</protein>
<name>A0AAW9EYQ8_AERCA</name>
<comment type="caution">
    <text evidence="1">The sequence shown here is derived from an EMBL/GenBank/DDBJ whole genome shotgun (WGS) entry which is preliminary data.</text>
</comment>
<reference evidence="1" key="1">
    <citation type="submission" date="2023-11" db="EMBL/GenBank/DDBJ databases">
        <title>WGS of Aeromonas in Northern Israel.</title>
        <authorList>
            <person name="Hershko Y."/>
        </authorList>
    </citation>
    <scope>NUCLEOTIDE SEQUENCE</scope>
    <source>
        <strain evidence="1">77416</strain>
    </source>
</reference>
<dbReference type="Proteomes" id="UP001277183">
    <property type="component" value="Unassembled WGS sequence"/>
</dbReference>
<proteinExistence type="predicted"/>
<dbReference type="RefSeq" id="WP_147273919.1">
    <property type="nucleotide sequence ID" value="NZ_CP047982.1"/>
</dbReference>
<dbReference type="AlphaFoldDB" id="A0AAW9EYQ8"/>
<organism evidence="1 2">
    <name type="scientific">Aeromonas caviae</name>
    <name type="common">Aeromonas punctata</name>
    <dbReference type="NCBI Taxonomy" id="648"/>
    <lineage>
        <taxon>Bacteria</taxon>
        <taxon>Pseudomonadati</taxon>
        <taxon>Pseudomonadota</taxon>
        <taxon>Gammaproteobacteria</taxon>
        <taxon>Aeromonadales</taxon>
        <taxon>Aeromonadaceae</taxon>
        <taxon>Aeromonas</taxon>
    </lineage>
</organism>